<keyword evidence="4" id="KW-0862">Zinc</keyword>
<dbReference type="InterPro" id="IPR012935">
    <property type="entry name" value="NuBaID_N"/>
</dbReference>
<dbReference type="PANTHER" id="PTHR15835">
    <property type="entry name" value="NUCLEAR-INTERACTING PARTNER OF ALK"/>
    <property type="match status" value="1"/>
</dbReference>
<keyword evidence="5" id="KW-0539">Nucleus</keyword>
<proteinExistence type="predicted"/>
<keyword evidence="2" id="KW-0479">Metal-binding</keyword>
<evidence type="ECO:0000256" key="1">
    <source>
        <dbReference type="ARBA" id="ARBA00004123"/>
    </source>
</evidence>
<keyword evidence="10" id="KW-1185">Reference proteome</keyword>
<evidence type="ECO:0000259" key="8">
    <source>
        <dbReference type="Pfam" id="PF08600"/>
    </source>
</evidence>
<dbReference type="Pfam" id="PF08600">
    <property type="entry name" value="NuBaID_C"/>
    <property type="match status" value="1"/>
</dbReference>
<evidence type="ECO:0000256" key="3">
    <source>
        <dbReference type="ARBA" id="ARBA00022771"/>
    </source>
</evidence>
<keyword evidence="3" id="KW-0863">Zinc-finger</keyword>
<gene>
    <name evidence="9" type="ORF">H4R34_004165</name>
</gene>
<organism evidence="9 10">
    <name type="scientific">Dimargaris verticillata</name>
    <dbReference type="NCBI Taxonomy" id="2761393"/>
    <lineage>
        <taxon>Eukaryota</taxon>
        <taxon>Fungi</taxon>
        <taxon>Fungi incertae sedis</taxon>
        <taxon>Zoopagomycota</taxon>
        <taxon>Kickxellomycotina</taxon>
        <taxon>Dimargaritomycetes</taxon>
        <taxon>Dimargaritales</taxon>
        <taxon>Dimargaritaceae</taxon>
        <taxon>Dimargaris</taxon>
    </lineage>
</organism>
<accession>A0A9W8B4U3</accession>
<feature type="domain" description="NuBaID C-terminal" evidence="8">
    <location>
        <begin position="214"/>
        <end position="333"/>
    </location>
</feature>
<dbReference type="AlphaFoldDB" id="A0A9W8B4U3"/>
<evidence type="ECO:0000259" key="7">
    <source>
        <dbReference type="Pfam" id="PF07967"/>
    </source>
</evidence>
<evidence type="ECO:0000256" key="6">
    <source>
        <dbReference type="SAM" id="MobiDB-lite"/>
    </source>
</evidence>
<feature type="compositionally biased region" description="Polar residues" evidence="6">
    <location>
        <begin position="283"/>
        <end position="294"/>
    </location>
</feature>
<comment type="caution">
    <text evidence="9">The sequence shown here is derived from an EMBL/GenBank/DDBJ whole genome shotgun (WGS) entry which is preliminary data.</text>
</comment>
<name>A0A9W8B4U3_9FUNG</name>
<dbReference type="GO" id="GO:0008270">
    <property type="term" value="F:zinc ion binding"/>
    <property type="evidence" value="ECO:0007669"/>
    <property type="project" value="UniProtKB-KW"/>
</dbReference>
<protein>
    <recommendedName>
        <fullName evidence="11">C3HC-type domain-containing protein</fullName>
    </recommendedName>
</protein>
<dbReference type="InterPro" id="IPR013909">
    <property type="entry name" value="NuBaID_C"/>
</dbReference>
<evidence type="ECO:0000313" key="10">
    <source>
        <dbReference type="Proteomes" id="UP001151582"/>
    </source>
</evidence>
<dbReference type="Pfam" id="PF07967">
    <property type="entry name" value="zf-C3HC"/>
    <property type="match status" value="1"/>
</dbReference>
<dbReference type="OrthoDB" id="614844at2759"/>
<dbReference type="PANTHER" id="PTHR15835:SF6">
    <property type="entry name" value="ZINC FINGER C3HC-TYPE PROTEIN 1"/>
    <property type="match status" value="1"/>
</dbReference>
<dbReference type="GO" id="GO:0005634">
    <property type="term" value="C:nucleus"/>
    <property type="evidence" value="ECO:0007669"/>
    <property type="project" value="UniProtKB-SubCell"/>
</dbReference>
<evidence type="ECO:0000256" key="2">
    <source>
        <dbReference type="ARBA" id="ARBA00022723"/>
    </source>
</evidence>
<feature type="non-terminal residue" evidence="9">
    <location>
        <position position="1"/>
    </location>
</feature>
<sequence length="358" mass="40469">MTKRRLDEVAAALSPIPLKKPANDRSVDPDATVRELVFRSTPLPDSWFKAYKPWDRTLLLARIATFRISTWREKANQLNPAACSLYGWHNASKNTLACGFCQSRLLFRPSAEFSDADRPNAVMTYQEQLTTAHKDSCPWRSRHCDPTLFSLPLRSAPEVVSDFVDSLEQSAPETDPLAYPQLTHPLSKADKDTLLMLLPKTTPLPSPMQWTRAIMLLFGWHWTRYLQRPTLYCHMCQRKTGVWLFQTLDADTKLHDISAQSPLPASNDALSGDQGSKPAMPNDSATTPVSQPSARPSFDVCLEHRSFCYWVTPDPRLTSGEPDTRSDTTIPWRHNLQLLLNHAAGTDRPTHSRLAYDD</sequence>
<dbReference type="Proteomes" id="UP001151582">
    <property type="component" value="Unassembled WGS sequence"/>
</dbReference>
<feature type="region of interest" description="Disordered" evidence="6">
    <location>
        <begin position="259"/>
        <end position="295"/>
    </location>
</feature>
<comment type="subcellular location">
    <subcellularLocation>
        <location evidence="1">Nucleus</location>
    </subcellularLocation>
</comment>
<dbReference type="EMBL" id="JANBQB010000481">
    <property type="protein sequence ID" value="KAJ1975906.1"/>
    <property type="molecule type" value="Genomic_DNA"/>
</dbReference>
<feature type="domain" description="C3HC-type" evidence="7">
    <location>
        <begin position="53"/>
        <end position="171"/>
    </location>
</feature>
<evidence type="ECO:0000313" key="9">
    <source>
        <dbReference type="EMBL" id="KAJ1975906.1"/>
    </source>
</evidence>
<reference evidence="9" key="1">
    <citation type="submission" date="2022-07" db="EMBL/GenBank/DDBJ databases">
        <title>Phylogenomic reconstructions and comparative analyses of Kickxellomycotina fungi.</title>
        <authorList>
            <person name="Reynolds N.K."/>
            <person name="Stajich J.E."/>
            <person name="Barry K."/>
            <person name="Grigoriev I.V."/>
            <person name="Crous P."/>
            <person name="Smith M.E."/>
        </authorList>
    </citation>
    <scope>NUCLEOTIDE SEQUENCE</scope>
    <source>
        <strain evidence="9">RSA 567</strain>
    </source>
</reference>
<evidence type="ECO:0000256" key="5">
    <source>
        <dbReference type="ARBA" id="ARBA00023242"/>
    </source>
</evidence>
<evidence type="ECO:0008006" key="11">
    <source>
        <dbReference type="Google" id="ProtNLM"/>
    </source>
</evidence>
<evidence type="ECO:0000256" key="4">
    <source>
        <dbReference type="ARBA" id="ARBA00022833"/>
    </source>
</evidence>